<dbReference type="AlphaFoldDB" id="B8G8N3"/>
<keyword evidence="1" id="KW-1133">Transmembrane helix</keyword>
<evidence type="ECO:0000256" key="1">
    <source>
        <dbReference type="SAM" id="Phobius"/>
    </source>
</evidence>
<dbReference type="EMBL" id="CP001337">
    <property type="protein sequence ID" value="ACL24295.1"/>
    <property type="molecule type" value="Genomic_DNA"/>
</dbReference>
<feature type="transmembrane region" description="Helical" evidence="1">
    <location>
        <begin position="21"/>
        <end position="40"/>
    </location>
</feature>
<keyword evidence="3" id="KW-1185">Reference proteome</keyword>
<name>B8G8N3_CHLAD</name>
<keyword evidence="1" id="KW-0472">Membrane</keyword>
<evidence type="ECO:0008006" key="4">
    <source>
        <dbReference type="Google" id="ProtNLM"/>
    </source>
</evidence>
<keyword evidence="1" id="KW-0812">Transmembrane</keyword>
<protein>
    <recommendedName>
        <fullName evidence="4">YtxH domain-containing protein</fullName>
    </recommendedName>
</protein>
<proteinExistence type="predicted"/>
<dbReference type="HOGENOM" id="CLU_2715039_0_0_0"/>
<dbReference type="RefSeq" id="WP_012616659.1">
    <property type="nucleotide sequence ID" value="NC_011831.1"/>
</dbReference>
<organism evidence="2 3">
    <name type="scientific">Chloroflexus aggregans (strain MD-66 / DSM 9485)</name>
    <dbReference type="NCBI Taxonomy" id="326427"/>
    <lineage>
        <taxon>Bacteria</taxon>
        <taxon>Bacillati</taxon>
        <taxon>Chloroflexota</taxon>
        <taxon>Chloroflexia</taxon>
        <taxon>Chloroflexales</taxon>
        <taxon>Chloroflexineae</taxon>
        <taxon>Chloroflexaceae</taxon>
        <taxon>Chloroflexus</taxon>
    </lineage>
</organism>
<gene>
    <name evidence="2" type="ordered locus">Cagg_1388</name>
</gene>
<sequence length="72" mass="7815">MDDLDAMIDSLIPRRTSGRRFWQGLLIGLLIGSGIAALFSPRSGPVLRALVAERMQAGLGQLRHTLSGRQSL</sequence>
<dbReference type="KEGG" id="cag:Cagg_1388"/>
<accession>B8G8N3</accession>
<reference evidence="2" key="1">
    <citation type="submission" date="2008-12" db="EMBL/GenBank/DDBJ databases">
        <title>Complete sequence of Chloroflexus aggregans DSM 9485.</title>
        <authorList>
            <consortium name="US DOE Joint Genome Institute"/>
            <person name="Lucas S."/>
            <person name="Copeland A."/>
            <person name="Lapidus A."/>
            <person name="Glavina del Rio T."/>
            <person name="Dalin E."/>
            <person name="Tice H."/>
            <person name="Pitluck S."/>
            <person name="Foster B."/>
            <person name="Larimer F."/>
            <person name="Land M."/>
            <person name="Hauser L."/>
            <person name="Kyrpides N."/>
            <person name="Mikhailova N."/>
            <person name="Bryant D."/>
            <person name="Richardson P."/>
        </authorList>
    </citation>
    <scope>NUCLEOTIDE SEQUENCE</scope>
    <source>
        <strain evidence="2">DSM 9485</strain>
    </source>
</reference>
<evidence type="ECO:0000313" key="3">
    <source>
        <dbReference type="Proteomes" id="UP000002508"/>
    </source>
</evidence>
<dbReference type="OrthoDB" id="9895432at2"/>
<dbReference type="Proteomes" id="UP000002508">
    <property type="component" value="Chromosome"/>
</dbReference>
<dbReference type="STRING" id="326427.Cagg_1388"/>
<dbReference type="eggNOG" id="COG4980">
    <property type="taxonomic scope" value="Bacteria"/>
</dbReference>
<evidence type="ECO:0000313" key="2">
    <source>
        <dbReference type="EMBL" id="ACL24295.1"/>
    </source>
</evidence>